<gene>
    <name evidence="3" type="ORF">XNOV1_A004962</name>
</gene>
<feature type="domain" description="Endonuclease/exonuclease/phosphatase" evidence="2">
    <location>
        <begin position="200"/>
        <end position="350"/>
    </location>
</feature>
<sequence length="569" mass="60766">MDQSLLDGDVVASSAAAAGAPMAPTRPPGGAPGPSSTSSGALAACRLEDRVASDLLATSSRASPGAGAKNTSLPAHSGIPVWPGTGGGNPSPSVPGRAQCPGTRLDHRSESRPASSAARRRFLRDAVRRNSAGLVSAALDRSGRPSPQPLASTVSTAPLSPRTPTTSPASDTGAMHPPPLFPPTTLIISDSIIRATPPGYSYLHQPRLTGRGGGVAVIYKQTLKTTPAPTLSLHSFENISVKLPGPTPLVIVTIYRPPKPHPSFLSDFSEFVTHLNTISSSVLLLGDFNFHIDNPTCKQASDFLDLLDTLNLTQHVHSPTHSHGHTLDLVCSTGISIHHLSTTNLYISDHLAVTFNVDLPPLPHSEKRQITFRNLKFISPQDLSASLSATLTASPPSPSAKLPDLLNYYNNTLSSCLDQLAPLKTKTVSFRHSAPWYTSELHKMKSHKRQLERLYRKTGLTVHLQAYTDHLHLYRTALKSARSSYYSNLINSGSSNQKALFSTVKKLLHPIDSTSITFTPEKCNTFLSSFQTKINAIYNSLPPPSIPCSSPPPLIPSALSCFSPVSSTD</sequence>
<keyword evidence="4" id="KW-1185">Reference proteome</keyword>
<feature type="region of interest" description="Disordered" evidence="1">
    <location>
        <begin position="56"/>
        <end position="120"/>
    </location>
</feature>
<dbReference type="InterPro" id="IPR005135">
    <property type="entry name" value="Endo/exonuclease/phosphatase"/>
</dbReference>
<dbReference type="PANTHER" id="PTHR46670:SF3">
    <property type="entry name" value="ENDONUCLEASE_EXONUCLEASE_PHOSPHATASE DOMAIN-CONTAINING PROTEIN"/>
    <property type="match status" value="1"/>
</dbReference>
<dbReference type="InterPro" id="IPR036691">
    <property type="entry name" value="Endo/exonu/phosph_ase_sf"/>
</dbReference>
<feature type="compositionally biased region" description="Low complexity" evidence="1">
    <location>
        <begin position="33"/>
        <end position="44"/>
    </location>
</feature>
<name>A0AAV1GLT0_XYRNO</name>
<accession>A0AAV1GLT0</accession>
<evidence type="ECO:0000313" key="3">
    <source>
        <dbReference type="EMBL" id="CAJ1074009.1"/>
    </source>
</evidence>
<dbReference type="AlphaFoldDB" id="A0AAV1GLT0"/>
<dbReference type="GO" id="GO:0003824">
    <property type="term" value="F:catalytic activity"/>
    <property type="evidence" value="ECO:0007669"/>
    <property type="project" value="InterPro"/>
</dbReference>
<evidence type="ECO:0000256" key="1">
    <source>
        <dbReference type="SAM" id="MobiDB-lite"/>
    </source>
</evidence>
<dbReference type="PANTHER" id="PTHR46670">
    <property type="entry name" value="ENDO/EXONUCLEASE/PHOSPHATASE DOMAIN-CONTAINING PROTEIN"/>
    <property type="match status" value="1"/>
</dbReference>
<feature type="region of interest" description="Disordered" evidence="1">
    <location>
        <begin position="17"/>
        <end position="44"/>
    </location>
</feature>
<organism evidence="3 4">
    <name type="scientific">Xyrichtys novacula</name>
    <name type="common">Pearly razorfish</name>
    <name type="synonym">Hemipteronotus novacula</name>
    <dbReference type="NCBI Taxonomy" id="13765"/>
    <lineage>
        <taxon>Eukaryota</taxon>
        <taxon>Metazoa</taxon>
        <taxon>Chordata</taxon>
        <taxon>Craniata</taxon>
        <taxon>Vertebrata</taxon>
        <taxon>Euteleostomi</taxon>
        <taxon>Actinopterygii</taxon>
        <taxon>Neopterygii</taxon>
        <taxon>Teleostei</taxon>
        <taxon>Neoteleostei</taxon>
        <taxon>Acanthomorphata</taxon>
        <taxon>Eupercaria</taxon>
        <taxon>Labriformes</taxon>
        <taxon>Labridae</taxon>
        <taxon>Xyrichtys</taxon>
    </lineage>
</organism>
<dbReference type="Proteomes" id="UP001178508">
    <property type="component" value="Chromosome 15"/>
</dbReference>
<evidence type="ECO:0000259" key="2">
    <source>
        <dbReference type="Pfam" id="PF03372"/>
    </source>
</evidence>
<dbReference type="Gene3D" id="3.60.10.10">
    <property type="entry name" value="Endonuclease/exonuclease/phosphatase"/>
    <property type="match status" value="1"/>
</dbReference>
<reference evidence="3" key="1">
    <citation type="submission" date="2023-08" db="EMBL/GenBank/DDBJ databases">
        <authorList>
            <person name="Alioto T."/>
            <person name="Alioto T."/>
            <person name="Gomez Garrido J."/>
        </authorList>
    </citation>
    <scope>NUCLEOTIDE SEQUENCE</scope>
</reference>
<protein>
    <recommendedName>
        <fullName evidence="2">Endonuclease/exonuclease/phosphatase domain-containing protein</fullName>
    </recommendedName>
</protein>
<evidence type="ECO:0000313" key="4">
    <source>
        <dbReference type="Proteomes" id="UP001178508"/>
    </source>
</evidence>
<feature type="compositionally biased region" description="Polar residues" evidence="1">
    <location>
        <begin position="149"/>
        <end position="170"/>
    </location>
</feature>
<proteinExistence type="predicted"/>
<dbReference type="Pfam" id="PF03372">
    <property type="entry name" value="Exo_endo_phos"/>
    <property type="match status" value="1"/>
</dbReference>
<dbReference type="SUPFAM" id="SSF56219">
    <property type="entry name" value="DNase I-like"/>
    <property type="match status" value="1"/>
</dbReference>
<dbReference type="EMBL" id="OY660878">
    <property type="protein sequence ID" value="CAJ1074009.1"/>
    <property type="molecule type" value="Genomic_DNA"/>
</dbReference>
<feature type="non-terminal residue" evidence="3">
    <location>
        <position position="1"/>
    </location>
</feature>
<feature type="region of interest" description="Disordered" evidence="1">
    <location>
        <begin position="136"/>
        <end position="181"/>
    </location>
</feature>